<protein>
    <recommendedName>
        <fullName evidence="3">Hydrolase</fullName>
    </recommendedName>
</protein>
<dbReference type="EMBL" id="BA000028">
    <property type="protein sequence ID" value="BAC12992.1"/>
    <property type="molecule type" value="Genomic_DNA"/>
</dbReference>
<dbReference type="AlphaFoldDB" id="Q8CUS1"/>
<name>Q8CUS1_OCEIH</name>
<reference evidence="1 2" key="2">
    <citation type="journal article" date="2002" name="Nucleic Acids Res.">
        <title>Genome sequence of Oceanobacillus iheyensis isolated from the Iheya Ridge and its unexpected adaptive capabilities to extreme environments.</title>
        <authorList>
            <person name="Takami H."/>
            <person name="Takaki Y."/>
            <person name="Uchiyama I."/>
        </authorList>
    </citation>
    <scope>NUCLEOTIDE SEQUENCE [LARGE SCALE GENOMIC DNA]</scope>
    <source>
        <strain evidence="2">DSM 14371 / CIP 107618 / JCM 11309 / KCTC 3954 / HTE831</strain>
    </source>
</reference>
<evidence type="ECO:0000313" key="1">
    <source>
        <dbReference type="EMBL" id="BAC12992.1"/>
    </source>
</evidence>
<evidence type="ECO:0008006" key="3">
    <source>
        <dbReference type="Google" id="ProtNLM"/>
    </source>
</evidence>
<proteinExistence type="predicted"/>
<dbReference type="RefSeq" id="WP_011065438.1">
    <property type="nucleotide sequence ID" value="NC_004193.1"/>
</dbReference>
<dbReference type="eggNOG" id="ENOG502Z8CP">
    <property type="taxonomic scope" value="Bacteria"/>
</dbReference>
<dbReference type="Proteomes" id="UP000000822">
    <property type="component" value="Chromosome"/>
</dbReference>
<organism evidence="1 2">
    <name type="scientific">Oceanobacillus iheyensis (strain DSM 14371 / CIP 107618 / JCM 11309 / KCTC 3954 / HTE831)</name>
    <dbReference type="NCBI Taxonomy" id="221109"/>
    <lineage>
        <taxon>Bacteria</taxon>
        <taxon>Bacillati</taxon>
        <taxon>Bacillota</taxon>
        <taxon>Bacilli</taxon>
        <taxon>Bacillales</taxon>
        <taxon>Bacillaceae</taxon>
        <taxon>Oceanobacillus</taxon>
    </lineage>
</organism>
<dbReference type="KEGG" id="oih:OB1036"/>
<accession>Q8CUS1</accession>
<evidence type="ECO:0000313" key="2">
    <source>
        <dbReference type="Proteomes" id="UP000000822"/>
    </source>
</evidence>
<sequence>MGSRIMHLIIAKRITEHFPIEDVHPFLIGGIAADAITPKDSSHFYKGSLENYTRTIDYMGFIEKYAEYKTNPYVLGYFSHLVADDLWLQGFYLPWLKNRMESNKEIFQLYHQDFRILNAKLLEFYDYKNELNAHLKSNIEIKDLDEVKSQDVKNFIDCVLDDMRYSNKELEAILNVFTLQQIIGYIETSVERAIYFMKKLSK</sequence>
<dbReference type="HOGENOM" id="CLU_1297720_0_0_9"/>
<dbReference type="STRING" id="221109.gene:10733274"/>
<gene>
    <name evidence="1" type="ordered locus">OB1036</name>
</gene>
<reference evidence="1 2" key="1">
    <citation type="journal article" date="2001" name="FEMS Microbiol. Lett.">
        <title>Oceanobacillus iheyensis gen. nov., sp. nov., a deep-sea extremely halotolerant and alkaliphilic species isolated from a depth of 1050 m on the Iheya Ridge.</title>
        <authorList>
            <person name="Lu J."/>
            <person name="Nogi Y."/>
            <person name="Takami H."/>
        </authorList>
    </citation>
    <scope>NUCLEOTIDE SEQUENCE [LARGE SCALE GENOMIC DNA]</scope>
    <source>
        <strain evidence="2">DSM 14371 / CIP 107618 / JCM 11309 / KCTC 3954 / HTE831</strain>
    </source>
</reference>
<dbReference type="OrthoDB" id="9810012at2"/>
<keyword evidence="2" id="KW-1185">Reference proteome</keyword>